<proteinExistence type="predicted"/>
<evidence type="ECO:0000313" key="1">
    <source>
        <dbReference type="EMBL" id="EZA49649.1"/>
    </source>
</evidence>
<dbReference type="AlphaFoldDB" id="A0A026W3M8"/>
<dbReference type="EMBL" id="KK107503">
    <property type="protein sequence ID" value="EZA49649.1"/>
    <property type="molecule type" value="Genomic_DNA"/>
</dbReference>
<evidence type="ECO:0000313" key="2">
    <source>
        <dbReference type="Proteomes" id="UP000053097"/>
    </source>
</evidence>
<accession>A0A026W3M8</accession>
<gene>
    <name evidence="1" type="ORF">X777_12194</name>
</gene>
<protein>
    <submittedName>
        <fullName evidence="1">Uncharacterized protein</fullName>
    </submittedName>
</protein>
<dbReference type="Proteomes" id="UP000053097">
    <property type="component" value="Unassembled WGS sequence"/>
</dbReference>
<sequence>MKSRRLTPLSLLSPCTLPIDRRCKGVEREGGWITKVDYDRSVRETVLKAMQRCKPDSTAYLGQG</sequence>
<reference evidence="1 2" key="1">
    <citation type="journal article" date="2014" name="Curr. Biol.">
        <title>The genome of the clonal raider ant Cerapachys biroi.</title>
        <authorList>
            <person name="Oxley P.R."/>
            <person name="Ji L."/>
            <person name="Fetter-Pruneda I."/>
            <person name="McKenzie S.K."/>
            <person name="Li C."/>
            <person name="Hu H."/>
            <person name="Zhang G."/>
            <person name="Kronauer D.J."/>
        </authorList>
    </citation>
    <scope>NUCLEOTIDE SEQUENCE [LARGE SCALE GENOMIC DNA]</scope>
</reference>
<name>A0A026W3M8_OOCBI</name>
<keyword evidence="2" id="KW-1185">Reference proteome</keyword>
<organism evidence="1 2">
    <name type="scientific">Ooceraea biroi</name>
    <name type="common">Clonal raider ant</name>
    <name type="synonym">Cerapachys biroi</name>
    <dbReference type="NCBI Taxonomy" id="2015173"/>
    <lineage>
        <taxon>Eukaryota</taxon>
        <taxon>Metazoa</taxon>
        <taxon>Ecdysozoa</taxon>
        <taxon>Arthropoda</taxon>
        <taxon>Hexapoda</taxon>
        <taxon>Insecta</taxon>
        <taxon>Pterygota</taxon>
        <taxon>Neoptera</taxon>
        <taxon>Endopterygota</taxon>
        <taxon>Hymenoptera</taxon>
        <taxon>Apocrita</taxon>
        <taxon>Aculeata</taxon>
        <taxon>Formicoidea</taxon>
        <taxon>Formicidae</taxon>
        <taxon>Dorylinae</taxon>
        <taxon>Ooceraea</taxon>
    </lineage>
</organism>